<protein>
    <recommendedName>
        <fullName evidence="2">UPF0102 protein SAMN05421850_102106</fullName>
    </recommendedName>
</protein>
<proteinExistence type="inferred from homology"/>
<evidence type="ECO:0000313" key="3">
    <source>
        <dbReference type="EMBL" id="SDI29286.1"/>
    </source>
</evidence>
<dbReference type="OrthoDB" id="9812968at2"/>
<dbReference type="InterPro" id="IPR003509">
    <property type="entry name" value="UPF0102_YraN-like"/>
</dbReference>
<reference evidence="3 4" key="1">
    <citation type="submission" date="2016-10" db="EMBL/GenBank/DDBJ databases">
        <authorList>
            <person name="de Groot N.N."/>
        </authorList>
    </citation>
    <scope>NUCLEOTIDE SEQUENCE [LARGE SCALE GENOMIC DNA]</scope>
    <source>
        <strain evidence="3 4">DSM 28010</strain>
    </source>
</reference>
<dbReference type="SUPFAM" id="SSF52980">
    <property type="entry name" value="Restriction endonuclease-like"/>
    <property type="match status" value="1"/>
</dbReference>
<evidence type="ECO:0000256" key="2">
    <source>
        <dbReference type="HAMAP-Rule" id="MF_00048"/>
    </source>
</evidence>
<keyword evidence="4" id="KW-1185">Reference proteome</keyword>
<dbReference type="GO" id="GO:0003676">
    <property type="term" value="F:nucleic acid binding"/>
    <property type="evidence" value="ECO:0007669"/>
    <property type="project" value="InterPro"/>
</dbReference>
<dbReference type="PANTHER" id="PTHR34039">
    <property type="entry name" value="UPF0102 PROTEIN YRAN"/>
    <property type="match status" value="1"/>
</dbReference>
<evidence type="ECO:0000313" key="4">
    <source>
        <dbReference type="Proteomes" id="UP000199340"/>
    </source>
</evidence>
<accession>A0A1G8JDL5</accession>
<dbReference type="EMBL" id="FNEB01000002">
    <property type="protein sequence ID" value="SDI29286.1"/>
    <property type="molecule type" value="Genomic_DNA"/>
</dbReference>
<name>A0A1G8JDL5_9RHOB</name>
<dbReference type="Proteomes" id="UP000199340">
    <property type="component" value="Unassembled WGS sequence"/>
</dbReference>
<gene>
    <name evidence="3" type="ORF">SAMN05421850_102106</name>
</gene>
<evidence type="ECO:0000256" key="1">
    <source>
        <dbReference type="ARBA" id="ARBA00006738"/>
    </source>
</evidence>
<keyword evidence="3" id="KW-0255">Endonuclease</keyword>
<dbReference type="Pfam" id="PF02021">
    <property type="entry name" value="UPF0102"/>
    <property type="match status" value="1"/>
</dbReference>
<dbReference type="PANTHER" id="PTHR34039:SF1">
    <property type="entry name" value="UPF0102 PROTEIN YRAN"/>
    <property type="match status" value="1"/>
</dbReference>
<dbReference type="Gene3D" id="3.40.1350.10">
    <property type="match status" value="1"/>
</dbReference>
<comment type="similarity">
    <text evidence="1 2">Belongs to the UPF0102 family.</text>
</comment>
<sequence>MTRHFDPGTVAATPVAARQRRGKCAWLAGAAAEDSVARRYEQAGARLLAKRWRGKGGEIDLVLRDETGLVFVEVKAARSFDRAIAALSPRQIGRICTAAQEFSGSQPDGLLSDMRFDLAMVDGQGRVEVLENAFGEF</sequence>
<dbReference type="STRING" id="490829.SAMN05421850_102106"/>
<dbReference type="InterPro" id="IPR011335">
    <property type="entry name" value="Restrct_endonuc-II-like"/>
</dbReference>
<dbReference type="HAMAP" id="MF_00048">
    <property type="entry name" value="UPF0102"/>
    <property type="match status" value="1"/>
</dbReference>
<dbReference type="InterPro" id="IPR011856">
    <property type="entry name" value="tRNA_endonuc-like_dom_sf"/>
</dbReference>
<dbReference type="GO" id="GO:0004519">
    <property type="term" value="F:endonuclease activity"/>
    <property type="evidence" value="ECO:0007669"/>
    <property type="project" value="UniProtKB-KW"/>
</dbReference>
<dbReference type="AlphaFoldDB" id="A0A1G8JDL5"/>
<keyword evidence="3" id="KW-0378">Hydrolase</keyword>
<keyword evidence="3" id="KW-0540">Nuclease</keyword>
<organism evidence="3 4">
    <name type="scientific">Lutimaribacter saemankumensis</name>
    <dbReference type="NCBI Taxonomy" id="490829"/>
    <lineage>
        <taxon>Bacteria</taxon>
        <taxon>Pseudomonadati</taxon>
        <taxon>Pseudomonadota</taxon>
        <taxon>Alphaproteobacteria</taxon>
        <taxon>Rhodobacterales</taxon>
        <taxon>Roseobacteraceae</taxon>
        <taxon>Lutimaribacter</taxon>
    </lineage>
</organism>
<dbReference type="RefSeq" id="WP_090027284.1">
    <property type="nucleotide sequence ID" value="NZ_FNEB01000002.1"/>
</dbReference>